<dbReference type="GO" id="GO:0019622">
    <property type="term" value="P:3-(3-hydroxy)phenylpropionate catabolic process"/>
    <property type="evidence" value="ECO:0007669"/>
    <property type="project" value="TreeGrafter"/>
</dbReference>
<dbReference type="InterPro" id="IPR002938">
    <property type="entry name" value="FAD-bd"/>
</dbReference>
<dbReference type="STRING" id="169765.AWC15_05585"/>
<keyword evidence="1" id="KW-0560">Oxidoreductase</keyword>
<protein>
    <submittedName>
        <fullName evidence="2">Putative 3-(3-hydroxy-phenyl) propionate hydroxylase</fullName>
    </submittedName>
</protein>
<dbReference type="PRINTS" id="PR00420">
    <property type="entry name" value="RNGMNOXGNASE"/>
</dbReference>
<dbReference type="Pfam" id="PF01494">
    <property type="entry name" value="FAD_binding_3"/>
    <property type="match status" value="1"/>
</dbReference>
<dbReference type="Gene3D" id="3.50.50.60">
    <property type="entry name" value="FAD/NAD(P)-binding domain"/>
    <property type="match status" value="1"/>
</dbReference>
<organism evidence="2 3">
    <name type="scientific">Mycobacterium lacus</name>
    <dbReference type="NCBI Taxonomy" id="169765"/>
    <lineage>
        <taxon>Bacteria</taxon>
        <taxon>Bacillati</taxon>
        <taxon>Actinomycetota</taxon>
        <taxon>Actinomycetes</taxon>
        <taxon>Mycobacteriales</taxon>
        <taxon>Mycobacteriaceae</taxon>
        <taxon>Mycobacterium</taxon>
    </lineage>
</organism>
<dbReference type="EMBL" id="AP022581">
    <property type="protein sequence ID" value="BBX97675.1"/>
    <property type="molecule type" value="Genomic_DNA"/>
</dbReference>
<sequence length="518" mass="56557">MNTSQSAVPVVIVGAGPTGVTSAILLAQYGIPCLLLDRWTSVYPQPRAAHLDDEIRRIIGRLGIGDEFAATTRPGLGLRLVNKDLRTLAQFDRDPAHSIHGFPQATMFDQPELEGILRANLKKHDCVRFQGNAEVTHVSQHEPGRVRVRFTDLISGDEHVVDTTYVLGCDGANSVIRACIGAVMGELRFAQRWLVVDVATDAAIDLWDGVYQVCNPDRAATYMRTGDNRYRWEFRLREGETVHDFASPENLYPLISTWVKGISADELSLVRVAEYTFGAGVASSWRQRNVFLLGDAAHLTPPFIGQGMGAGLRDAANLTWKLAGVLTENLPASVLETYEQERRPHARAMIRLALIVGWLMTAGGRPGNAVRDALIPRLHLIPGARRFITNSQTPALRASALVHKTIGGRRLAGQLCPNPALSDGARLDMVLGNRFAVITTEPPTAAQREQLRHRGTVIVDAPPGSELARWLQGGGVTAAVIRPDRTVMRAGRQLTTLCASVPRFVLSRNGDSATSYGR</sequence>
<proteinExistence type="predicted"/>
<name>A0A1X1XWY4_9MYCO</name>
<gene>
    <name evidence="2" type="ORF">MLAC_29690</name>
</gene>
<dbReference type="KEGG" id="mlj:MLAC_29690"/>
<evidence type="ECO:0000313" key="2">
    <source>
        <dbReference type="EMBL" id="BBX97675.1"/>
    </source>
</evidence>
<dbReference type="SUPFAM" id="SSF51905">
    <property type="entry name" value="FAD/NAD(P)-binding domain"/>
    <property type="match status" value="1"/>
</dbReference>
<evidence type="ECO:0000313" key="3">
    <source>
        <dbReference type="Proteomes" id="UP000466396"/>
    </source>
</evidence>
<dbReference type="Gene3D" id="3.30.9.10">
    <property type="entry name" value="D-Amino Acid Oxidase, subunit A, domain 2"/>
    <property type="match status" value="1"/>
</dbReference>
<dbReference type="RefSeq" id="WP_232070570.1">
    <property type="nucleotide sequence ID" value="NZ_AP022581.1"/>
</dbReference>
<dbReference type="InterPro" id="IPR050631">
    <property type="entry name" value="PheA/TfdB_FAD_monoxygenase"/>
</dbReference>
<dbReference type="Proteomes" id="UP000466396">
    <property type="component" value="Chromosome"/>
</dbReference>
<dbReference type="PANTHER" id="PTHR43476:SF3">
    <property type="entry name" value="FAD-BINDING MONOOXYGENASE"/>
    <property type="match status" value="1"/>
</dbReference>
<dbReference type="GO" id="GO:0071949">
    <property type="term" value="F:FAD binding"/>
    <property type="evidence" value="ECO:0007669"/>
    <property type="project" value="InterPro"/>
</dbReference>
<dbReference type="NCBIfam" id="NF004829">
    <property type="entry name" value="PRK06183.1-3"/>
    <property type="match status" value="1"/>
</dbReference>
<evidence type="ECO:0000256" key="1">
    <source>
        <dbReference type="ARBA" id="ARBA00023002"/>
    </source>
</evidence>
<dbReference type="GO" id="GO:0008688">
    <property type="term" value="F:3-(3-hydroxyphenyl)propionate hydroxylase activity"/>
    <property type="evidence" value="ECO:0007669"/>
    <property type="project" value="TreeGrafter"/>
</dbReference>
<keyword evidence="3" id="KW-1185">Reference proteome</keyword>
<reference evidence="2 3" key="1">
    <citation type="journal article" date="2019" name="Emerg. Microbes Infect.">
        <title>Comprehensive subspecies identification of 175 nontuberculous mycobacteria species based on 7547 genomic profiles.</title>
        <authorList>
            <person name="Matsumoto Y."/>
            <person name="Kinjo T."/>
            <person name="Motooka D."/>
            <person name="Nabeya D."/>
            <person name="Jung N."/>
            <person name="Uechi K."/>
            <person name="Horii T."/>
            <person name="Iida T."/>
            <person name="Fujita J."/>
            <person name="Nakamura S."/>
        </authorList>
    </citation>
    <scope>NUCLEOTIDE SEQUENCE [LARGE SCALE GENOMIC DNA]</scope>
    <source>
        <strain evidence="2 3">JCM 15657</strain>
    </source>
</reference>
<dbReference type="PANTHER" id="PTHR43476">
    <property type="entry name" value="3-(3-HYDROXY-PHENYL)PROPIONATE/3-HYDROXYCINNAMIC ACID HYDROXYLASE"/>
    <property type="match status" value="1"/>
</dbReference>
<accession>A0A1X1XWY4</accession>
<dbReference type="InterPro" id="IPR036188">
    <property type="entry name" value="FAD/NAD-bd_sf"/>
</dbReference>
<dbReference type="AlphaFoldDB" id="A0A1X1XWY4"/>